<sequence length="37" mass="4276">MTDEPASLLLVYCDNILDRILAQISANFHVKYNALYF</sequence>
<protein>
    <submittedName>
        <fullName evidence="1">Uncharacterized protein</fullName>
    </submittedName>
</protein>
<dbReference type="EMBL" id="AZMM01006310">
    <property type="protein sequence ID" value="ETJ39810.1"/>
    <property type="molecule type" value="Genomic_DNA"/>
</dbReference>
<proteinExistence type="predicted"/>
<name>W1YDN7_9ZZZZ</name>
<organism evidence="1">
    <name type="scientific">human gut metagenome</name>
    <dbReference type="NCBI Taxonomy" id="408170"/>
    <lineage>
        <taxon>unclassified sequences</taxon>
        <taxon>metagenomes</taxon>
        <taxon>organismal metagenomes</taxon>
    </lineage>
</organism>
<reference evidence="1" key="1">
    <citation type="submission" date="2013-12" db="EMBL/GenBank/DDBJ databases">
        <title>A Varibaculum cambriense genome reconstructed from a premature infant gut community with otherwise low bacterial novelty that shifts toward anaerobic metabolism during the third week of life.</title>
        <authorList>
            <person name="Brown C.T."/>
            <person name="Sharon I."/>
            <person name="Thomas B.C."/>
            <person name="Castelle C.J."/>
            <person name="Morowitz M.J."/>
            <person name="Banfield J.F."/>
        </authorList>
    </citation>
    <scope>NUCLEOTIDE SEQUENCE</scope>
</reference>
<accession>W1YDN7</accession>
<evidence type="ECO:0000313" key="1">
    <source>
        <dbReference type="EMBL" id="ETJ39810.1"/>
    </source>
</evidence>
<feature type="non-terminal residue" evidence="1">
    <location>
        <position position="37"/>
    </location>
</feature>
<comment type="caution">
    <text evidence="1">The sequence shown here is derived from an EMBL/GenBank/DDBJ whole genome shotgun (WGS) entry which is preliminary data.</text>
</comment>
<gene>
    <name evidence="1" type="ORF">Q604_UNBC06310G0001</name>
</gene>
<dbReference type="AlphaFoldDB" id="W1YDN7"/>